<evidence type="ECO:0000313" key="1">
    <source>
        <dbReference type="EMBL" id="QDE29929.1"/>
    </source>
</evidence>
<accession>A0A4Y5YBG1</accession>
<evidence type="ECO:0000313" key="2">
    <source>
        <dbReference type="Proteomes" id="UP000319809"/>
    </source>
</evidence>
<protein>
    <submittedName>
        <fullName evidence="1">Uncharacterized protein</fullName>
    </submittedName>
</protein>
<name>A0A4Y5YBG1_9GAMM</name>
<organism evidence="1 2">
    <name type="scientific">Shewanella polaris</name>
    <dbReference type="NCBI Taxonomy" id="2588449"/>
    <lineage>
        <taxon>Bacteria</taxon>
        <taxon>Pseudomonadati</taxon>
        <taxon>Pseudomonadota</taxon>
        <taxon>Gammaproteobacteria</taxon>
        <taxon>Alteromonadales</taxon>
        <taxon>Shewanellaceae</taxon>
        <taxon>Shewanella</taxon>
    </lineage>
</organism>
<reference evidence="1 2" key="1">
    <citation type="submission" date="2019-06" db="EMBL/GenBank/DDBJ databases">
        <title>The genome of Shewanella sp. SM1901.</title>
        <authorList>
            <person name="Cha Q."/>
        </authorList>
    </citation>
    <scope>NUCLEOTIDE SEQUENCE [LARGE SCALE GENOMIC DNA]</scope>
    <source>
        <strain evidence="1 2">SM1901</strain>
    </source>
</reference>
<dbReference type="EMBL" id="CP041036">
    <property type="protein sequence ID" value="QDE29929.1"/>
    <property type="molecule type" value="Genomic_DNA"/>
</dbReference>
<dbReference type="Proteomes" id="UP000319809">
    <property type="component" value="Chromosome"/>
</dbReference>
<gene>
    <name evidence="1" type="ORF">FH971_02455</name>
</gene>
<dbReference type="RefSeq" id="WP_140233218.1">
    <property type="nucleotide sequence ID" value="NZ_CP041036.1"/>
</dbReference>
<dbReference type="KEGG" id="spol:FH971_02455"/>
<proteinExistence type="predicted"/>
<sequence length="178" mass="20209">MKKIIMLSFFMTLNGCSADETVKSADTDKVLTKPVLATLVVDDTNKSHDMINNSDDFIKTKPEKNMNGINSSKYTIQLNNHKFTVKDLVLKMNQSVYDMNINSFAIVKGSIVVISSVEPENLAEDFDINKIAKDTYKLTIKSSDQDLYYWYKKLSGDSQYSVVELELDYSPKNSLQSY</sequence>
<dbReference type="AlphaFoldDB" id="A0A4Y5YBG1"/>
<keyword evidence="2" id="KW-1185">Reference proteome</keyword>